<dbReference type="GO" id="GO:0070095">
    <property type="term" value="F:fructose-6-phosphate binding"/>
    <property type="evidence" value="ECO:0007669"/>
    <property type="project" value="TreeGrafter"/>
</dbReference>
<dbReference type="EMBL" id="JPRD01000008">
    <property type="protein sequence ID" value="KIF54351.1"/>
    <property type="molecule type" value="Genomic_DNA"/>
</dbReference>
<evidence type="ECO:0000256" key="6">
    <source>
        <dbReference type="ARBA" id="ARBA00022679"/>
    </source>
</evidence>
<evidence type="ECO:0000256" key="5">
    <source>
        <dbReference type="ARBA" id="ARBA00022490"/>
    </source>
</evidence>
<evidence type="ECO:0000256" key="3">
    <source>
        <dbReference type="ARBA" id="ARBA00004679"/>
    </source>
</evidence>
<comment type="pathway">
    <text evidence="3">Carbohydrate degradation; glycolysis; D-glyceraldehyde 3-phosphate and glycerone phosphate from D-glucose: step 3/4.</text>
</comment>
<reference evidence="16 17" key="1">
    <citation type="submission" date="2014-07" db="EMBL/GenBank/DDBJ databases">
        <title>Unique and conserved regions in Vibrio harveyi and related species in comparison with the shrimp pathogen Vibrio harveyi CAIM 1792.</title>
        <authorList>
            <person name="Espinoza-Valles I."/>
            <person name="Vora G."/>
            <person name="Leekitcharoenphon P."/>
            <person name="Ussery D."/>
            <person name="Hoj L."/>
            <person name="Gomez-Gil B."/>
        </authorList>
    </citation>
    <scope>NUCLEOTIDE SEQUENCE [LARGE SCALE GENOMIC DNA]</scope>
    <source>
        <strain evidence="17">CAIM 1854 / LMG 25443</strain>
    </source>
</reference>
<dbReference type="InterPro" id="IPR022953">
    <property type="entry name" value="ATP_PFK"/>
</dbReference>
<organism evidence="16 17">
    <name type="scientific">Vibrio owensii CAIM 1854 = LMG 25443</name>
    <dbReference type="NCBI Taxonomy" id="1229493"/>
    <lineage>
        <taxon>Bacteria</taxon>
        <taxon>Pseudomonadati</taxon>
        <taxon>Pseudomonadota</taxon>
        <taxon>Gammaproteobacteria</taxon>
        <taxon>Vibrionales</taxon>
        <taxon>Vibrionaceae</taxon>
        <taxon>Vibrio</taxon>
    </lineage>
</organism>
<dbReference type="UniPathway" id="UPA00109">
    <property type="reaction ID" value="UER00182"/>
</dbReference>
<dbReference type="Pfam" id="PF00365">
    <property type="entry name" value="PFK"/>
    <property type="match status" value="1"/>
</dbReference>
<sequence length="327" mass="35811">MRIGIVLSGGDGVGINNFVYQIARLSQANIVIYNGGINGLLLDKKIEMSFRDLADFSTSSMPIISSGRTSRMLVEDEYLTIATRLKRAKIDVLVLAGGDGSLQFLDKLSRYDVNCFGVGMTVDNDISGSEYTIGFSTACQQVLNEVVKLRQTGRALPNRIFMIEVLGAYSGELTLQSAIKSNADLALIPENQLTIEEIAHRINEKLTLQNSVIVLCAESYTKEYMSGFQGAINTLASQIEPLLNGNHIRKTMLGFGLRSGELTTEEIYQGTVLANEIVRCIDSNMRNKVIVVNASNKAIPIDLGSMSSRIVDTEGHYFQLAKRLGII</sequence>
<keyword evidence="12" id="KW-0324">Glycolysis</keyword>
<keyword evidence="7" id="KW-0479">Metal-binding</keyword>
<dbReference type="GO" id="GO:0061621">
    <property type="term" value="P:canonical glycolysis"/>
    <property type="evidence" value="ECO:0007669"/>
    <property type="project" value="TreeGrafter"/>
</dbReference>
<dbReference type="GO" id="GO:0005524">
    <property type="term" value="F:ATP binding"/>
    <property type="evidence" value="ECO:0007669"/>
    <property type="project" value="UniProtKB-KW"/>
</dbReference>
<name>A0A0C1ZMW8_9VIBR</name>
<dbReference type="AlphaFoldDB" id="A0A0C1ZMW8"/>
<dbReference type="Gene3D" id="3.40.50.450">
    <property type="match status" value="1"/>
</dbReference>
<dbReference type="Gene3D" id="3.40.50.460">
    <property type="entry name" value="Phosphofructokinase domain"/>
    <property type="match status" value="1"/>
</dbReference>
<dbReference type="RefSeq" id="WP_020197722.1">
    <property type="nucleotide sequence ID" value="NZ_BAOH01000138.1"/>
</dbReference>
<comment type="caution">
    <text evidence="16">The sequence shown here is derived from an EMBL/GenBank/DDBJ whole genome shotgun (WGS) entry which is preliminary data.</text>
</comment>
<keyword evidence="11" id="KW-0460">Magnesium</keyword>
<evidence type="ECO:0000256" key="9">
    <source>
        <dbReference type="ARBA" id="ARBA00022777"/>
    </source>
</evidence>
<gene>
    <name evidence="16" type="ORF">H735_04725</name>
</gene>
<dbReference type="GO" id="GO:0030388">
    <property type="term" value="P:fructose 1,6-bisphosphate metabolic process"/>
    <property type="evidence" value="ECO:0007669"/>
    <property type="project" value="TreeGrafter"/>
</dbReference>
<evidence type="ECO:0000313" key="16">
    <source>
        <dbReference type="EMBL" id="KIF54351.1"/>
    </source>
</evidence>
<evidence type="ECO:0000256" key="1">
    <source>
        <dbReference type="ARBA" id="ARBA00001946"/>
    </source>
</evidence>
<dbReference type="SUPFAM" id="SSF53784">
    <property type="entry name" value="Phosphofructokinase"/>
    <property type="match status" value="1"/>
</dbReference>
<comment type="catalytic activity">
    <reaction evidence="14">
        <text>beta-D-fructose 6-phosphate + ATP = beta-D-fructose 1,6-bisphosphate + ADP + H(+)</text>
        <dbReference type="Rhea" id="RHEA:16109"/>
        <dbReference type="ChEBI" id="CHEBI:15378"/>
        <dbReference type="ChEBI" id="CHEBI:30616"/>
        <dbReference type="ChEBI" id="CHEBI:32966"/>
        <dbReference type="ChEBI" id="CHEBI:57634"/>
        <dbReference type="ChEBI" id="CHEBI:456216"/>
        <dbReference type="EC" id="2.7.1.11"/>
    </reaction>
</comment>
<evidence type="ECO:0000256" key="12">
    <source>
        <dbReference type="ARBA" id="ARBA00023152"/>
    </source>
</evidence>
<dbReference type="GO" id="GO:0048029">
    <property type="term" value="F:monosaccharide binding"/>
    <property type="evidence" value="ECO:0007669"/>
    <property type="project" value="TreeGrafter"/>
</dbReference>
<dbReference type="InterPro" id="IPR035966">
    <property type="entry name" value="PKF_sf"/>
</dbReference>
<comment type="cofactor">
    <cofactor evidence="1">
        <name>Mg(2+)</name>
        <dbReference type="ChEBI" id="CHEBI:18420"/>
    </cofactor>
</comment>
<keyword evidence="9" id="KW-0418">Kinase</keyword>
<evidence type="ECO:0000256" key="11">
    <source>
        <dbReference type="ARBA" id="ARBA00022842"/>
    </source>
</evidence>
<evidence type="ECO:0000256" key="7">
    <source>
        <dbReference type="ARBA" id="ARBA00022723"/>
    </source>
</evidence>
<dbReference type="GO" id="GO:0006002">
    <property type="term" value="P:fructose 6-phosphate metabolic process"/>
    <property type="evidence" value="ECO:0007669"/>
    <property type="project" value="InterPro"/>
</dbReference>
<dbReference type="PRINTS" id="PR00476">
    <property type="entry name" value="PHFRCTKINASE"/>
</dbReference>
<dbReference type="GO" id="GO:0042802">
    <property type="term" value="F:identical protein binding"/>
    <property type="evidence" value="ECO:0007669"/>
    <property type="project" value="TreeGrafter"/>
</dbReference>
<evidence type="ECO:0000313" key="17">
    <source>
        <dbReference type="Proteomes" id="UP000031586"/>
    </source>
</evidence>
<keyword evidence="5" id="KW-0963">Cytoplasm</keyword>
<keyword evidence="8" id="KW-0547">Nucleotide-binding</keyword>
<evidence type="ECO:0000256" key="10">
    <source>
        <dbReference type="ARBA" id="ARBA00022840"/>
    </source>
</evidence>
<evidence type="ECO:0000256" key="4">
    <source>
        <dbReference type="ARBA" id="ARBA00012055"/>
    </source>
</evidence>
<dbReference type="PATRIC" id="fig|1229493.5.peg.5879"/>
<dbReference type="Proteomes" id="UP000031586">
    <property type="component" value="Unassembled WGS sequence"/>
</dbReference>
<comment type="subcellular location">
    <subcellularLocation>
        <location evidence="2">Cytoplasm</location>
    </subcellularLocation>
</comment>
<dbReference type="PANTHER" id="PTHR13697:SF4">
    <property type="entry name" value="ATP-DEPENDENT 6-PHOSPHOFRUCTOKINASE"/>
    <property type="match status" value="1"/>
</dbReference>
<feature type="domain" description="Phosphofructokinase" evidence="15">
    <location>
        <begin position="2"/>
        <end position="281"/>
    </location>
</feature>
<proteinExistence type="inferred from homology"/>
<dbReference type="GO" id="GO:0046872">
    <property type="term" value="F:metal ion binding"/>
    <property type="evidence" value="ECO:0007669"/>
    <property type="project" value="UniProtKB-KW"/>
</dbReference>
<dbReference type="EC" id="2.7.1.11" evidence="4"/>
<keyword evidence="10" id="KW-0067">ATP-binding</keyword>
<dbReference type="PANTHER" id="PTHR13697">
    <property type="entry name" value="PHOSPHOFRUCTOKINASE"/>
    <property type="match status" value="1"/>
</dbReference>
<evidence type="ECO:0000256" key="14">
    <source>
        <dbReference type="ARBA" id="ARBA00048070"/>
    </source>
</evidence>
<dbReference type="GO" id="GO:0016208">
    <property type="term" value="F:AMP binding"/>
    <property type="evidence" value="ECO:0007669"/>
    <property type="project" value="TreeGrafter"/>
</dbReference>
<evidence type="ECO:0000256" key="8">
    <source>
        <dbReference type="ARBA" id="ARBA00022741"/>
    </source>
</evidence>
<dbReference type="GO" id="GO:0003872">
    <property type="term" value="F:6-phosphofructokinase activity"/>
    <property type="evidence" value="ECO:0007669"/>
    <property type="project" value="UniProtKB-EC"/>
</dbReference>
<accession>A0A0C1ZMW8</accession>
<dbReference type="GO" id="GO:0005945">
    <property type="term" value="C:6-phosphofructokinase complex"/>
    <property type="evidence" value="ECO:0007669"/>
    <property type="project" value="TreeGrafter"/>
</dbReference>
<dbReference type="InterPro" id="IPR012003">
    <property type="entry name" value="ATP_PFK_prok-type"/>
</dbReference>
<evidence type="ECO:0000256" key="2">
    <source>
        <dbReference type="ARBA" id="ARBA00004496"/>
    </source>
</evidence>
<evidence type="ECO:0000259" key="15">
    <source>
        <dbReference type="Pfam" id="PF00365"/>
    </source>
</evidence>
<keyword evidence="6" id="KW-0808">Transferase</keyword>
<dbReference type="PIRSF" id="PIRSF000532">
    <property type="entry name" value="ATP_PFK_prok"/>
    <property type="match status" value="1"/>
</dbReference>
<protein>
    <recommendedName>
        <fullName evidence="4">6-phosphofructokinase</fullName>
        <ecNumber evidence="4">2.7.1.11</ecNumber>
    </recommendedName>
</protein>
<comment type="similarity">
    <text evidence="13">Belongs to the phosphofructokinase type A (PFKA) family.</text>
</comment>
<evidence type="ECO:0000256" key="13">
    <source>
        <dbReference type="ARBA" id="ARBA00038478"/>
    </source>
</evidence>
<dbReference type="InterPro" id="IPR000023">
    <property type="entry name" value="Phosphofructokinase_dom"/>
</dbReference>